<keyword evidence="1" id="KW-0175">Coiled coil</keyword>
<proteinExistence type="predicted"/>
<gene>
    <name evidence="3" type="ORF">NND69_08115</name>
</gene>
<dbReference type="Proteomes" id="UP001141458">
    <property type="component" value="Unassembled WGS sequence"/>
</dbReference>
<feature type="coiled-coil region" evidence="1">
    <location>
        <begin position="302"/>
        <end position="329"/>
    </location>
</feature>
<keyword evidence="2" id="KW-0732">Signal</keyword>
<dbReference type="AlphaFoldDB" id="A0A9X3HBI0"/>
<protein>
    <submittedName>
        <fullName evidence="3">Uncharacterized protein</fullName>
    </submittedName>
</protein>
<accession>A0A9X3HBI0</accession>
<comment type="caution">
    <text evidence="3">The sequence shown here is derived from an EMBL/GenBank/DDBJ whole genome shotgun (WGS) entry which is preliminary data.</text>
</comment>
<feature type="non-terminal residue" evidence="3">
    <location>
        <position position="765"/>
    </location>
</feature>
<sequence>MKSKKFLSLIMALFFILTNIVSTKNLSKAQETHNINVVTWNKKTKKSESTVGELTFEIKTGYPLKKVGEFTSKNGKAEIPKLKDGNYSICLKENKYYTVNDIFLTVEGGIYTFDGEDEENTITVEKKEGVEIPSPTPTESMQKSLLVYDGKNIIKDNVSFDVFCDGQKSTVTVDNNGAIDLEVFENKTYTIKLTSNEKYEMKDITFTCKKEINFLGITVPKLVDENGRTIETLTLTKKNNYKPVEKEFVFDVLCGSCGKTPIAKELGFEVIGRDNKKLLYKSNSGIVKFKLVENEEYTVKLVEDVEYELSDTKINVKKLNGELKVYKEDGTILTEFVMKKKTTGNCVEDLCDFSDKKITMSEIPIKVLEDDMERDLKTNEVVTFNLYNATKQERVAEIKTINGKLPPLEVYEKDDYILFTSDKNKDFIMADAPFIKEVSELYFRANGDGNLPIRHKTKNPYATGAHLNIERIVVRPLKSNEKINEKYTIDYIRIRQDKNNPQDYSKVKIIFTSEYDTVVATTLPEDKWGVPLTPIELYENVQYSVRVEDPDNKFAIENFPLTLVDKSERGPNHPKKWGDGKYVFDHSSCGNATFLELVKKGTENDKNTSITCSNGNTTVSGMNFKDLKLQTIRPDKSLVKGLEGKDFDLFRFKLINVKRCEVSKMADGNFVIHRTVKDGKIAKKVYQVNKDGSLTELTFKQTGNVVDINTKTLSIYDTVIEYEDKLAPADKIELQKAVEKARNPETTKGKTEESVEAMNKVLKKA</sequence>
<name>A0A9X3HBI0_9FIRM</name>
<reference evidence="3" key="1">
    <citation type="submission" date="2022-07" db="EMBL/GenBank/DDBJ databases">
        <title>Parvimonas micra travels from the subgingival sulcus of the human oral cavity to the colorectal adenocarcinoma.</title>
        <authorList>
            <person name="Conde-Perez K."/>
            <person name="Buetas E."/>
            <person name="Aja-Macaya P."/>
            <person name="Martin-De Arribas E."/>
            <person name="Iglesias-Corras I."/>
            <person name="Trigo-Tasende N."/>
            <person name="Nasser-Ali M."/>
            <person name="Estevez L.S."/>
            <person name="Rumbo-Feal S."/>
            <person name="Otero-Alen B."/>
            <person name="Noguera J.F."/>
            <person name="Concha A."/>
            <person name="Pardinas-Lopez S."/>
            <person name="Carda-Dieguez M."/>
            <person name="Gomez-Randulfe I."/>
            <person name="Martinez-Lago N."/>
            <person name="Ladra S."/>
            <person name="Aparicio L.A."/>
            <person name="Bou G."/>
            <person name="Mira A."/>
            <person name="Vallejo J.A."/>
            <person name="Poza M."/>
        </authorList>
    </citation>
    <scope>NUCLEOTIDE SEQUENCE</scope>
    <source>
        <strain evidence="3">PM79KC-AC-4</strain>
    </source>
</reference>
<evidence type="ECO:0000256" key="2">
    <source>
        <dbReference type="SAM" id="SignalP"/>
    </source>
</evidence>
<organism evidence="3 4">
    <name type="scientific">Parvimonas micra</name>
    <dbReference type="NCBI Taxonomy" id="33033"/>
    <lineage>
        <taxon>Bacteria</taxon>
        <taxon>Bacillati</taxon>
        <taxon>Bacillota</taxon>
        <taxon>Tissierellia</taxon>
        <taxon>Tissierellales</taxon>
        <taxon>Peptoniphilaceae</taxon>
        <taxon>Parvimonas</taxon>
    </lineage>
</organism>
<feature type="chain" id="PRO_5040744654" evidence="2">
    <location>
        <begin position="24"/>
        <end position="765"/>
    </location>
</feature>
<dbReference type="EMBL" id="JANDZV010000015">
    <property type="protein sequence ID" value="MCZ7408308.1"/>
    <property type="molecule type" value="Genomic_DNA"/>
</dbReference>
<feature type="signal peptide" evidence="2">
    <location>
        <begin position="1"/>
        <end position="23"/>
    </location>
</feature>
<evidence type="ECO:0000313" key="3">
    <source>
        <dbReference type="EMBL" id="MCZ7408308.1"/>
    </source>
</evidence>
<evidence type="ECO:0000256" key="1">
    <source>
        <dbReference type="SAM" id="Coils"/>
    </source>
</evidence>
<evidence type="ECO:0000313" key="4">
    <source>
        <dbReference type="Proteomes" id="UP001141458"/>
    </source>
</evidence>